<evidence type="ECO:0000313" key="3">
    <source>
        <dbReference type="EMBL" id="OBZ73557.1"/>
    </source>
</evidence>
<accession>A0A1C7MAF1</accession>
<feature type="compositionally biased region" description="Gly residues" evidence="1">
    <location>
        <begin position="80"/>
        <end position="90"/>
    </location>
</feature>
<feature type="compositionally biased region" description="Pro residues" evidence="1">
    <location>
        <begin position="98"/>
        <end position="113"/>
    </location>
</feature>
<comment type="caution">
    <text evidence="3">The sequence shown here is derived from an EMBL/GenBank/DDBJ whole genome shotgun (WGS) entry which is preliminary data.</text>
</comment>
<keyword evidence="4" id="KW-1185">Reference proteome</keyword>
<evidence type="ECO:0000256" key="2">
    <source>
        <dbReference type="SAM" id="Phobius"/>
    </source>
</evidence>
<keyword evidence="2" id="KW-0812">Transmembrane</keyword>
<keyword evidence="2" id="KW-1133">Transmembrane helix</keyword>
<dbReference type="OrthoDB" id="2960209at2759"/>
<protein>
    <submittedName>
        <fullName evidence="3">Uncharacterized protein</fullName>
    </submittedName>
</protein>
<feature type="compositionally biased region" description="Basic and acidic residues" evidence="1">
    <location>
        <begin position="165"/>
        <end position="196"/>
    </location>
</feature>
<sequence>MNHYACHRHGSRLIWFVIGAGVATFWLKSKEAHEWKARHCLRDRIPQQAYPAPGTPPAPPTTPAPSGSLQEHREHFWGPRGEGGRPGWGSGPWTATTNPPPPPPPPHVPPTPMPTDRWEEERQLMQSLGKQATETISEFSEATLEKLLSTAENLKSKLAEQRALREQHEQQMKTLRDEQLKQFEEWQKQQEQEKPAPPRHVV</sequence>
<organism evidence="3 4">
    <name type="scientific">Grifola frondosa</name>
    <name type="common">Maitake</name>
    <name type="synonym">Polyporus frondosus</name>
    <dbReference type="NCBI Taxonomy" id="5627"/>
    <lineage>
        <taxon>Eukaryota</taxon>
        <taxon>Fungi</taxon>
        <taxon>Dikarya</taxon>
        <taxon>Basidiomycota</taxon>
        <taxon>Agaricomycotina</taxon>
        <taxon>Agaricomycetes</taxon>
        <taxon>Polyporales</taxon>
        <taxon>Grifolaceae</taxon>
        <taxon>Grifola</taxon>
    </lineage>
</organism>
<dbReference type="OMA" id="DIPRRIN"/>
<name>A0A1C7MAF1_GRIFR</name>
<dbReference type="AlphaFoldDB" id="A0A1C7MAF1"/>
<dbReference type="EMBL" id="LUGG01000006">
    <property type="protein sequence ID" value="OBZ73557.1"/>
    <property type="molecule type" value="Genomic_DNA"/>
</dbReference>
<evidence type="ECO:0000313" key="4">
    <source>
        <dbReference type="Proteomes" id="UP000092993"/>
    </source>
</evidence>
<keyword evidence="2" id="KW-0472">Membrane</keyword>
<feature type="transmembrane region" description="Helical" evidence="2">
    <location>
        <begin position="12"/>
        <end position="29"/>
    </location>
</feature>
<evidence type="ECO:0000256" key="1">
    <source>
        <dbReference type="SAM" id="MobiDB-lite"/>
    </source>
</evidence>
<feature type="region of interest" description="Disordered" evidence="1">
    <location>
        <begin position="47"/>
        <end position="116"/>
    </location>
</feature>
<feature type="compositionally biased region" description="Pro residues" evidence="1">
    <location>
        <begin position="53"/>
        <end position="63"/>
    </location>
</feature>
<feature type="region of interest" description="Disordered" evidence="1">
    <location>
        <begin position="165"/>
        <end position="202"/>
    </location>
</feature>
<dbReference type="Proteomes" id="UP000092993">
    <property type="component" value="Unassembled WGS sequence"/>
</dbReference>
<gene>
    <name evidence="3" type="ORF">A0H81_06026</name>
</gene>
<proteinExistence type="predicted"/>
<reference evidence="3 4" key="1">
    <citation type="submission" date="2016-03" db="EMBL/GenBank/DDBJ databases">
        <title>Whole genome sequencing of Grifola frondosa 9006-11.</title>
        <authorList>
            <person name="Min B."/>
            <person name="Park H."/>
            <person name="Kim J.-G."/>
            <person name="Cho H."/>
            <person name="Oh Y.-L."/>
            <person name="Kong W.-S."/>
            <person name="Choi I.-G."/>
        </authorList>
    </citation>
    <scope>NUCLEOTIDE SEQUENCE [LARGE SCALE GENOMIC DNA]</scope>
    <source>
        <strain evidence="3 4">9006-11</strain>
    </source>
</reference>